<dbReference type="AlphaFoldDB" id="A0A6N2W7I2"/>
<evidence type="ECO:0000313" key="1">
    <source>
        <dbReference type="EMBL" id="VYT37993.1"/>
    </source>
</evidence>
<organism evidence="1">
    <name type="scientific">[Clostridium] nexile</name>
    <dbReference type="NCBI Taxonomy" id="29361"/>
    <lineage>
        <taxon>Bacteria</taxon>
        <taxon>Bacillati</taxon>
        <taxon>Bacillota</taxon>
        <taxon>Clostridia</taxon>
        <taxon>Lachnospirales</taxon>
        <taxon>Lachnospiraceae</taxon>
        <taxon>Tyzzerella</taxon>
    </lineage>
</organism>
<dbReference type="EMBL" id="CACRTG010000046">
    <property type="protein sequence ID" value="VYT37993.1"/>
    <property type="molecule type" value="Genomic_DNA"/>
</dbReference>
<reference evidence="1" key="1">
    <citation type="submission" date="2019-11" db="EMBL/GenBank/DDBJ databases">
        <authorList>
            <person name="Feng L."/>
        </authorList>
    </citation>
    <scope>NUCLEOTIDE SEQUENCE</scope>
    <source>
        <strain evidence="1">CnexileLFYP112</strain>
    </source>
</reference>
<accession>A0A6N2W7I2</accession>
<sequence length="44" mass="4779">MEIKNNCQIVLEIAQEIKSVAGELQLSDVSCQTGTIQAVTKCNQ</sequence>
<proteinExistence type="predicted"/>
<name>A0A6N2W7I2_9FIRM</name>
<gene>
    <name evidence="1" type="ORF">CNLFYP112_00721</name>
</gene>
<protein>
    <submittedName>
        <fullName evidence="1">Uncharacterized protein</fullName>
    </submittedName>
</protein>